<sequence length="133" mass="14865">MIVRRFVDEVLNNDDDSAMSDLVHRDYRHLTPDGELRGRDGLKALFDDYRGGLPDLNVVIDDLVVSGDKVVTSIRLTGTHSSDLLGIPATGKLLRVHGMVLSRLEDGKIIEEWEILDLLGMFRQLGVVSLPER</sequence>
<dbReference type="AlphaFoldDB" id="A0A3E1K9Y1"/>
<dbReference type="Gene3D" id="3.10.450.50">
    <property type="match status" value="1"/>
</dbReference>
<organism evidence="1 2">
    <name type="scientific">Wenzhouxiangella sediminis</name>
    <dbReference type="NCBI Taxonomy" id="1792836"/>
    <lineage>
        <taxon>Bacteria</taxon>
        <taxon>Pseudomonadati</taxon>
        <taxon>Pseudomonadota</taxon>
        <taxon>Gammaproteobacteria</taxon>
        <taxon>Chromatiales</taxon>
        <taxon>Wenzhouxiangellaceae</taxon>
        <taxon>Wenzhouxiangella</taxon>
    </lineage>
</organism>
<dbReference type="Pfam" id="PF07366">
    <property type="entry name" value="SnoaL"/>
    <property type="match status" value="1"/>
</dbReference>
<dbReference type="SUPFAM" id="SSF54427">
    <property type="entry name" value="NTF2-like"/>
    <property type="match status" value="1"/>
</dbReference>
<evidence type="ECO:0000313" key="1">
    <source>
        <dbReference type="EMBL" id="RFF31051.1"/>
    </source>
</evidence>
<keyword evidence="2" id="KW-1185">Reference proteome</keyword>
<dbReference type="Proteomes" id="UP000260351">
    <property type="component" value="Unassembled WGS sequence"/>
</dbReference>
<dbReference type="InterPro" id="IPR009959">
    <property type="entry name" value="Cyclase_SnoaL-like"/>
</dbReference>
<dbReference type="PANTHER" id="PTHR38436:SF1">
    <property type="entry name" value="ESTER CYCLASE"/>
    <property type="match status" value="1"/>
</dbReference>
<accession>A0A3E1K9Y1</accession>
<gene>
    <name evidence="1" type="ORF">DZC52_05875</name>
</gene>
<protein>
    <submittedName>
        <fullName evidence="1">Ester cyclase</fullName>
    </submittedName>
</protein>
<comment type="caution">
    <text evidence="1">The sequence shown here is derived from an EMBL/GenBank/DDBJ whole genome shotgun (WGS) entry which is preliminary data.</text>
</comment>
<name>A0A3E1K9Y1_9GAMM</name>
<evidence type="ECO:0000313" key="2">
    <source>
        <dbReference type="Proteomes" id="UP000260351"/>
    </source>
</evidence>
<proteinExistence type="predicted"/>
<dbReference type="OrthoDB" id="129343at2"/>
<dbReference type="EMBL" id="QUZK01000024">
    <property type="protein sequence ID" value="RFF31051.1"/>
    <property type="molecule type" value="Genomic_DNA"/>
</dbReference>
<reference evidence="1 2" key="1">
    <citation type="submission" date="2018-08" db="EMBL/GenBank/DDBJ databases">
        <title>Wenzhouxiangella salilacus sp. nov., a novel bacterium isolated from a saline lake in Xinjiang Province, China.</title>
        <authorList>
            <person name="Han S."/>
        </authorList>
    </citation>
    <scope>NUCLEOTIDE SEQUENCE [LARGE SCALE GENOMIC DNA]</scope>
    <source>
        <strain evidence="1 2">XDB06</strain>
    </source>
</reference>
<dbReference type="GO" id="GO:0030638">
    <property type="term" value="P:polyketide metabolic process"/>
    <property type="evidence" value="ECO:0007669"/>
    <property type="project" value="InterPro"/>
</dbReference>
<dbReference type="InterPro" id="IPR032710">
    <property type="entry name" value="NTF2-like_dom_sf"/>
</dbReference>
<dbReference type="PANTHER" id="PTHR38436">
    <property type="entry name" value="POLYKETIDE CYCLASE SNOAL-LIKE DOMAIN"/>
    <property type="match status" value="1"/>
</dbReference>